<protein>
    <recommendedName>
        <fullName evidence="2">GGDEF domain-containing protein</fullName>
    </recommendedName>
</protein>
<dbReference type="CDD" id="cd01949">
    <property type="entry name" value="GGDEF"/>
    <property type="match status" value="1"/>
</dbReference>
<keyword evidence="1" id="KW-0472">Membrane</keyword>
<name>E6Q0C5_9ZZZZ</name>
<comment type="caution">
    <text evidence="3">The sequence shown here is derived from an EMBL/GenBank/DDBJ whole genome shotgun (WGS) entry which is preliminary data.</text>
</comment>
<dbReference type="EMBL" id="CABN01000157">
    <property type="protein sequence ID" value="CBI00634.1"/>
    <property type="molecule type" value="Genomic_DNA"/>
</dbReference>
<dbReference type="AlphaFoldDB" id="E6Q0C5"/>
<sequence>MTEREGIRARRARWAARGIAPAAVLVCALICVLICGLSAAAAPKPLTRMEQMLALTNAQAALGLPVELEGTVTYVRPQDSSLFLANGNQAIYVKFARDVGLSAGDRVRVTGVTEASFRPRVLATEVKFLGHGELPKPIKASYTDLIHARLDCRFVTITGQVLEAAYDREQPHPGMRIPVRMAAGDVEVILAHAGTLTPEDFLGAEIRVTGTVSGAFDSKMRLAGIWIDVAAPDQVTFVHRAKTSVWDLPSMPISEVGYGYQDRNESERIKIAGTLTYFEPGWLAVVQNGADSIPVQTRSTLGMHAGESVEVTGFPDLDAESIRIVKGQLRELPRNQRMTEAEPKAINWDDASTGRNAFDLVSMEGDVVAEVKDARVEMYILRSAGHLFAASLRQSSSDARLAGGTTSSITVGSHVKVTGICFVDSGDHWRDRLWFDVRMRSPADVELLKPPSWWTVERLINVMGALALLVLATVAWVVLLGHKVRAQTMALARKSREETASQRRFAQYEQKRGMILEMISRARPLREIIEEATGLVSFRLHGVHCWVELNAEWDHGRHQTTPSGFSIASETLVRSDGESLGLIHVSAAFQLMELAEIREALSAGARLAELAITTQRLYQDLRHRSEYDLLTDLPNRFSFERQIAGMLEEVGREGCKLGLVYIDLDRFKEVNDRYGHRVGDFFLQQVALRMKQQLRGRDVLARIGGDEFIALIPGIRTRGDAEEIVQRIERCFDASFLIEGYTMQGAASIGLAMAPEDGLDMEELQRVADTAMYLHKQQKRENEIQSENQKENQGW</sequence>
<evidence type="ECO:0000259" key="2">
    <source>
        <dbReference type="PROSITE" id="PS50887"/>
    </source>
</evidence>
<dbReference type="Pfam" id="PF00990">
    <property type="entry name" value="GGDEF"/>
    <property type="match status" value="1"/>
</dbReference>
<evidence type="ECO:0000313" key="3">
    <source>
        <dbReference type="EMBL" id="CBI00634.1"/>
    </source>
</evidence>
<dbReference type="SUPFAM" id="SSF55073">
    <property type="entry name" value="Nucleotide cyclase"/>
    <property type="match status" value="1"/>
</dbReference>
<dbReference type="InterPro" id="IPR052163">
    <property type="entry name" value="DGC-Regulatory_Protein"/>
</dbReference>
<keyword evidence="1" id="KW-1133">Transmembrane helix</keyword>
<reference evidence="3" key="1">
    <citation type="submission" date="2009-10" db="EMBL/GenBank/DDBJ databases">
        <title>Diversity of trophic interactions inside an arsenic-rich microbial ecosystem.</title>
        <authorList>
            <person name="Bertin P.N."/>
            <person name="Heinrich-Salmeron A."/>
            <person name="Pelletier E."/>
            <person name="Goulhen-Chollet F."/>
            <person name="Arsene-Ploetze F."/>
            <person name="Gallien S."/>
            <person name="Calteau A."/>
            <person name="Vallenet D."/>
            <person name="Casiot C."/>
            <person name="Chane-Woon-Ming B."/>
            <person name="Giloteaux L."/>
            <person name="Barakat M."/>
            <person name="Bonnefoy V."/>
            <person name="Bruneel O."/>
            <person name="Chandler M."/>
            <person name="Cleiss J."/>
            <person name="Duran R."/>
            <person name="Elbaz-Poulichet F."/>
            <person name="Fonknechten N."/>
            <person name="Lauga B."/>
            <person name="Mornico D."/>
            <person name="Ortet P."/>
            <person name="Schaeffer C."/>
            <person name="Siguier P."/>
            <person name="Alexander Thil Smith A."/>
            <person name="Van Dorsselaer A."/>
            <person name="Weissenbach J."/>
            <person name="Medigue C."/>
            <person name="Le Paslier D."/>
        </authorList>
    </citation>
    <scope>NUCLEOTIDE SEQUENCE</scope>
</reference>
<feature type="domain" description="GGDEF" evidence="2">
    <location>
        <begin position="655"/>
        <end position="789"/>
    </location>
</feature>
<organism evidence="3">
    <name type="scientific">mine drainage metagenome</name>
    <dbReference type="NCBI Taxonomy" id="410659"/>
    <lineage>
        <taxon>unclassified sequences</taxon>
        <taxon>metagenomes</taxon>
        <taxon>ecological metagenomes</taxon>
    </lineage>
</organism>
<dbReference type="InterPro" id="IPR000160">
    <property type="entry name" value="GGDEF_dom"/>
</dbReference>
<feature type="transmembrane region" description="Helical" evidence="1">
    <location>
        <begin position="459"/>
        <end position="479"/>
    </location>
</feature>
<dbReference type="Gene3D" id="3.30.70.270">
    <property type="match status" value="1"/>
</dbReference>
<dbReference type="PROSITE" id="PS50887">
    <property type="entry name" value="GGDEF"/>
    <property type="match status" value="1"/>
</dbReference>
<gene>
    <name evidence="3" type="ORF">CARN3_0183</name>
</gene>
<accession>E6Q0C5</accession>
<dbReference type="SMART" id="SM00267">
    <property type="entry name" value="GGDEF"/>
    <property type="match status" value="1"/>
</dbReference>
<proteinExistence type="predicted"/>
<keyword evidence="1" id="KW-0812">Transmembrane</keyword>
<dbReference type="NCBIfam" id="TIGR00254">
    <property type="entry name" value="GGDEF"/>
    <property type="match status" value="1"/>
</dbReference>
<dbReference type="InterPro" id="IPR029787">
    <property type="entry name" value="Nucleotide_cyclase"/>
</dbReference>
<evidence type="ECO:0000256" key="1">
    <source>
        <dbReference type="SAM" id="Phobius"/>
    </source>
</evidence>
<dbReference type="PANTHER" id="PTHR46663">
    <property type="entry name" value="DIGUANYLATE CYCLASE DGCT-RELATED"/>
    <property type="match status" value="1"/>
</dbReference>
<dbReference type="PANTHER" id="PTHR46663:SF2">
    <property type="entry name" value="GGDEF DOMAIN-CONTAINING PROTEIN"/>
    <property type="match status" value="1"/>
</dbReference>
<dbReference type="InterPro" id="IPR043128">
    <property type="entry name" value="Rev_trsase/Diguanyl_cyclase"/>
</dbReference>